<evidence type="ECO:0000256" key="7">
    <source>
        <dbReference type="ARBA" id="ARBA00038291"/>
    </source>
</evidence>
<dbReference type="GO" id="GO:0030154">
    <property type="term" value="P:cell differentiation"/>
    <property type="evidence" value="ECO:0007669"/>
    <property type="project" value="UniProtKB-KW"/>
</dbReference>
<dbReference type="Pfam" id="PF02171">
    <property type="entry name" value="Piwi"/>
    <property type="match status" value="1"/>
</dbReference>
<dbReference type="SMART" id="SM00949">
    <property type="entry name" value="PAZ"/>
    <property type="match status" value="1"/>
</dbReference>
<dbReference type="STRING" id="64791.A0A151XBT8"/>
<evidence type="ECO:0000256" key="8">
    <source>
        <dbReference type="SAM" id="MobiDB-lite"/>
    </source>
</evidence>
<keyword evidence="4" id="KW-0221">Differentiation</keyword>
<dbReference type="GO" id="GO:0140965">
    <property type="term" value="P:secondary piRNA processing"/>
    <property type="evidence" value="ECO:0007669"/>
    <property type="project" value="UniProtKB-ARBA"/>
</dbReference>
<dbReference type="Gene3D" id="2.170.260.10">
    <property type="entry name" value="paz domain"/>
    <property type="match status" value="1"/>
</dbReference>
<evidence type="ECO:0000313" key="12">
    <source>
        <dbReference type="Proteomes" id="UP000075809"/>
    </source>
</evidence>
<feature type="region of interest" description="Disordered" evidence="8">
    <location>
        <begin position="1"/>
        <end position="64"/>
    </location>
</feature>
<name>A0A151XBT8_9HYME</name>
<dbReference type="Pfam" id="PF23278">
    <property type="entry name" value="Piwi_N"/>
    <property type="match status" value="1"/>
</dbReference>
<dbReference type="Gene3D" id="3.30.420.10">
    <property type="entry name" value="Ribonuclease H-like superfamily/Ribonuclease H"/>
    <property type="match status" value="1"/>
</dbReference>
<dbReference type="AlphaFoldDB" id="A0A151XBT8"/>
<evidence type="ECO:0000256" key="5">
    <source>
        <dbReference type="ARBA" id="ARBA00022884"/>
    </source>
</evidence>
<evidence type="ECO:0000313" key="11">
    <source>
        <dbReference type="EMBL" id="KYQ57823.1"/>
    </source>
</evidence>
<evidence type="ECO:0000256" key="6">
    <source>
        <dbReference type="ARBA" id="ARBA00023158"/>
    </source>
</evidence>
<dbReference type="EMBL" id="KQ982316">
    <property type="protein sequence ID" value="KYQ57823.1"/>
    <property type="molecule type" value="Genomic_DNA"/>
</dbReference>
<evidence type="ECO:0000259" key="9">
    <source>
        <dbReference type="PROSITE" id="PS50821"/>
    </source>
</evidence>
<keyword evidence="5" id="KW-0694">RNA-binding</keyword>
<accession>A0A151XBT8</accession>
<feature type="domain" description="PAZ" evidence="9">
    <location>
        <begin position="319"/>
        <end position="430"/>
    </location>
</feature>
<dbReference type="FunFam" id="2.170.260.10:FF:000003">
    <property type="entry name" value="Piwi-like RNA-mediated gene silencing 2"/>
    <property type="match status" value="1"/>
</dbReference>
<dbReference type="KEGG" id="mzt:108720468"/>
<evidence type="ECO:0000256" key="2">
    <source>
        <dbReference type="ARBA" id="ARBA00022473"/>
    </source>
</evidence>
<dbReference type="Proteomes" id="UP000075809">
    <property type="component" value="Unassembled WGS sequence"/>
</dbReference>
<comment type="similarity">
    <text evidence="7">Belongs to the argonaute family. Piwi subfamily.</text>
</comment>
<feature type="compositionally biased region" description="Gly residues" evidence="8">
    <location>
        <begin position="91"/>
        <end position="112"/>
    </location>
</feature>
<feature type="compositionally biased region" description="Low complexity" evidence="8">
    <location>
        <begin position="15"/>
        <end position="38"/>
    </location>
</feature>
<dbReference type="Pfam" id="PF02170">
    <property type="entry name" value="PAZ"/>
    <property type="match status" value="1"/>
</dbReference>
<dbReference type="InterPro" id="IPR012337">
    <property type="entry name" value="RNaseH-like_sf"/>
</dbReference>
<dbReference type="InterPro" id="IPR036085">
    <property type="entry name" value="PAZ_dom_sf"/>
</dbReference>
<comment type="subcellular location">
    <subcellularLocation>
        <location evidence="1">Cytoplasm</location>
    </subcellularLocation>
</comment>
<dbReference type="SMART" id="SM00950">
    <property type="entry name" value="Piwi"/>
    <property type="match status" value="1"/>
</dbReference>
<keyword evidence="12" id="KW-1185">Reference proteome</keyword>
<dbReference type="InterPro" id="IPR003100">
    <property type="entry name" value="PAZ_dom"/>
</dbReference>
<dbReference type="InterPro" id="IPR003165">
    <property type="entry name" value="Piwi"/>
</dbReference>
<dbReference type="OrthoDB" id="445936at2759"/>
<evidence type="ECO:0000256" key="1">
    <source>
        <dbReference type="ARBA" id="ARBA00004496"/>
    </source>
</evidence>
<dbReference type="Pfam" id="PF08699">
    <property type="entry name" value="ArgoL1"/>
    <property type="match status" value="1"/>
</dbReference>
<keyword evidence="6" id="KW-0943">RNA-mediated gene silencing</keyword>
<dbReference type="SUPFAM" id="SSF53098">
    <property type="entry name" value="Ribonuclease H-like"/>
    <property type="match status" value="1"/>
</dbReference>
<dbReference type="Gene3D" id="3.40.50.2300">
    <property type="match status" value="1"/>
</dbReference>
<protein>
    <submittedName>
        <fullName evidence="11">Protein piwi</fullName>
    </submittedName>
</protein>
<feature type="compositionally biased region" description="Gly residues" evidence="8">
    <location>
        <begin position="1"/>
        <end position="10"/>
    </location>
</feature>
<dbReference type="PROSITE" id="PS50822">
    <property type="entry name" value="PIWI"/>
    <property type="match status" value="1"/>
</dbReference>
<dbReference type="GO" id="GO:0003723">
    <property type="term" value="F:RNA binding"/>
    <property type="evidence" value="ECO:0007669"/>
    <property type="project" value="UniProtKB-KW"/>
</dbReference>
<dbReference type="InterPro" id="IPR014811">
    <property type="entry name" value="ArgoL1"/>
</dbReference>
<dbReference type="SUPFAM" id="SSF101690">
    <property type="entry name" value="PAZ domain"/>
    <property type="match status" value="1"/>
</dbReference>
<dbReference type="GO" id="GO:0005737">
    <property type="term" value="C:cytoplasm"/>
    <property type="evidence" value="ECO:0007669"/>
    <property type="project" value="UniProtKB-SubCell"/>
</dbReference>
<dbReference type="InterPro" id="IPR036397">
    <property type="entry name" value="RNaseH_sf"/>
</dbReference>
<organism evidence="11 12">
    <name type="scientific">Mycetomoellerius zeteki</name>
    <dbReference type="NCBI Taxonomy" id="64791"/>
    <lineage>
        <taxon>Eukaryota</taxon>
        <taxon>Metazoa</taxon>
        <taxon>Ecdysozoa</taxon>
        <taxon>Arthropoda</taxon>
        <taxon>Hexapoda</taxon>
        <taxon>Insecta</taxon>
        <taxon>Pterygota</taxon>
        <taxon>Neoptera</taxon>
        <taxon>Endopterygota</taxon>
        <taxon>Hymenoptera</taxon>
        <taxon>Apocrita</taxon>
        <taxon>Aculeata</taxon>
        <taxon>Formicoidea</taxon>
        <taxon>Formicidae</taxon>
        <taxon>Myrmicinae</taxon>
        <taxon>Mycetomoellerius</taxon>
    </lineage>
</organism>
<dbReference type="PROSITE" id="PS50821">
    <property type="entry name" value="PAZ"/>
    <property type="match status" value="1"/>
</dbReference>
<proteinExistence type="inferred from homology"/>
<reference evidence="11 12" key="1">
    <citation type="submission" date="2015-09" db="EMBL/GenBank/DDBJ databases">
        <title>Trachymyrmex zeteki WGS genome.</title>
        <authorList>
            <person name="Nygaard S."/>
            <person name="Hu H."/>
            <person name="Boomsma J."/>
            <person name="Zhang G."/>
        </authorList>
    </citation>
    <scope>NUCLEOTIDE SEQUENCE [LARGE SCALE GENOMIC DNA]</scope>
    <source>
        <strain evidence="11">Tzet28-1</strain>
        <tissue evidence="11">Whole body</tissue>
    </source>
</reference>
<sequence length="897" mass="101382">MSQRGAGGRGRASRGRAIQKQTSSTHQQEQQQLPHAQASTSIGTVRKPGQPAIQSSTGRGVIQRVGEKGDSAAIAQIGRGLEKLSIQPTAGGSGDAGAGASAGAGTSTGTGNGTLTIVASGRGAARGKRILPADIFVTKPNHIENKKGTSGIHKTITVNYFKLLKLTNWALCQYHVDFSPEEDRTIVRKALLKVHQKNIGAYIFDGTVMYTSRRLSDRMVFTSTRQSDEQHITITVRLVADVLVGDAHFIQFFNIIMRKCYEGLNLKLVGRNYFDPGSKIVLPEHKLELWPGYLSSIRQHERDILMCVEISNKIMRLETLGDILNNLYREDSSRFRENFCNTVIGTIVLTDYNNNTYRIEDVDFSATPSNSFPLRNGESITYIDYYKKKYDIQIRNRKHPMLVTRSRTRDRQAGEGDRVYLVPELCRTTGLTDSMRENYKLMSSLAVETRLQPGKRIEKLLRFNNRLLGERAIVQELSEWNLQLDDKLLQIPARQLLNEKIYFGGDIFANTEQGDWTRAMMNKKCVISPRLKEWVFVISERDRSLEQGFISTLLKVSAGIQFQMDKPKSEYIRDDRPGTYNERLEQILSRYVPQLIFCAVSNNRSDRYSAIKKKCCIDRPVPSQVCLTRTMTHRNIKSIATKIAIQMSCKLGGAPWYVDIPMEGLMIIGFDVCHDTTAKNKDFGATVATLNRRMTQYFSAVNAHETGEELSSDLSDNICKSVQAYYALNKTLPGRIVIYRDGVGEGQVPLVMDREVVQIKKKLDGLYGDPDKYKMAFIIVTKRLNTRFFENNDNPEPGTVVDDIITSPIKYDFFIVSQKVRQGTVTPTAYSVIYDTLGMDPDKIQRLTYKLTHMYYNCSNTVRVPAPCHYAHKLAFLVSKFIHRAPDTQLQNTLYFL</sequence>
<feature type="domain" description="Piwi" evidence="10">
    <location>
        <begin position="595"/>
        <end position="883"/>
    </location>
</feature>
<keyword evidence="2" id="KW-0217">Developmental protein</keyword>
<evidence type="ECO:0000256" key="4">
    <source>
        <dbReference type="ARBA" id="ARBA00022782"/>
    </source>
</evidence>
<dbReference type="FunFam" id="3.30.420.10:FF:000014">
    <property type="entry name" value="Piwi-like RNA-mediated gene silencing 1"/>
    <property type="match status" value="1"/>
</dbReference>
<dbReference type="PANTHER" id="PTHR22891">
    <property type="entry name" value="EUKARYOTIC TRANSLATION INITIATION FACTOR 2C"/>
    <property type="match status" value="1"/>
</dbReference>
<keyword evidence="3" id="KW-0963">Cytoplasm</keyword>
<evidence type="ECO:0000259" key="10">
    <source>
        <dbReference type="PROSITE" id="PS50822"/>
    </source>
</evidence>
<gene>
    <name evidence="11" type="ORF">ALC60_03179</name>
</gene>
<dbReference type="CDD" id="cd02845">
    <property type="entry name" value="PAZ_piwi_like"/>
    <property type="match status" value="1"/>
</dbReference>
<dbReference type="CDD" id="cd04658">
    <property type="entry name" value="Piwi_piwi-like_Euk"/>
    <property type="match status" value="1"/>
</dbReference>
<evidence type="ECO:0000256" key="3">
    <source>
        <dbReference type="ARBA" id="ARBA00022490"/>
    </source>
</evidence>
<feature type="region of interest" description="Disordered" evidence="8">
    <location>
        <begin position="86"/>
        <end position="113"/>
    </location>
</feature>